<feature type="coiled-coil region" evidence="4">
    <location>
        <begin position="456"/>
        <end position="483"/>
    </location>
</feature>
<feature type="region of interest" description="Disordered" evidence="5">
    <location>
        <begin position="946"/>
        <end position="987"/>
    </location>
</feature>
<feature type="region of interest" description="Disordered" evidence="5">
    <location>
        <begin position="2016"/>
        <end position="2035"/>
    </location>
</feature>
<feature type="region of interest" description="Disordered" evidence="5">
    <location>
        <begin position="101"/>
        <end position="121"/>
    </location>
</feature>
<feature type="region of interest" description="Disordered" evidence="5">
    <location>
        <begin position="1598"/>
        <end position="1618"/>
    </location>
</feature>
<organism evidence="8 9">
    <name type="scientific">Labeo rohita</name>
    <name type="common">Indian major carp</name>
    <name type="synonym">Cyprinus rohita</name>
    <dbReference type="NCBI Taxonomy" id="84645"/>
    <lineage>
        <taxon>Eukaryota</taxon>
        <taxon>Metazoa</taxon>
        <taxon>Chordata</taxon>
        <taxon>Craniata</taxon>
        <taxon>Vertebrata</taxon>
        <taxon>Euteleostomi</taxon>
        <taxon>Actinopterygii</taxon>
        <taxon>Neopterygii</taxon>
        <taxon>Teleostei</taxon>
        <taxon>Ostariophysi</taxon>
        <taxon>Cypriniformes</taxon>
        <taxon>Cyprinidae</taxon>
        <taxon>Labeoninae</taxon>
        <taxon>Labeonini</taxon>
        <taxon>Labeo</taxon>
    </lineage>
</organism>
<dbReference type="Pfam" id="PF01852">
    <property type="entry name" value="START"/>
    <property type="match status" value="1"/>
</dbReference>
<keyword evidence="2" id="KW-0067">ATP-binding</keyword>
<comment type="caution">
    <text evidence="8">The sequence shown here is derived from an EMBL/GenBank/DDBJ whole genome shotgun (WGS) entry which is preliminary data.</text>
</comment>
<reference evidence="8 9" key="1">
    <citation type="submission" date="2022-01" db="EMBL/GenBank/DDBJ databases">
        <title>A high-quality chromosome-level genome assembly of rohu carp, Labeo rohita.</title>
        <authorList>
            <person name="Arick M.A. II"/>
            <person name="Hsu C.-Y."/>
            <person name="Magbanua Z."/>
            <person name="Pechanova O."/>
            <person name="Grover C."/>
            <person name="Miller E."/>
            <person name="Thrash A."/>
            <person name="Ezzel L."/>
            <person name="Alam S."/>
            <person name="Benzie J."/>
            <person name="Hamilton M."/>
            <person name="Karsi A."/>
            <person name="Lawrence M.L."/>
            <person name="Peterson D.G."/>
        </authorList>
    </citation>
    <scope>NUCLEOTIDE SEQUENCE [LARGE SCALE GENOMIC DNA]</scope>
    <source>
        <strain evidence="9">BAU-BD-2019</strain>
        <tissue evidence="8">Blood</tissue>
    </source>
</reference>
<feature type="region of interest" description="Disordered" evidence="5">
    <location>
        <begin position="1031"/>
        <end position="1054"/>
    </location>
</feature>
<evidence type="ECO:0000256" key="4">
    <source>
        <dbReference type="SAM" id="Coils"/>
    </source>
</evidence>
<feature type="compositionally biased region" description="Basic residues" evidence="5">
    <location>
        <begin position="2146"/>
        <end position="2156"/>
    </location>
</feature>
<evidence type="ECO:0000256" key="3">
    <source>
        <dbReference type="PROSITE-ProRule" id="PRU00283"/>
    </source>
</evidence>
<sequence length="3508" mass="391059">MMGTPIYNERVRDLLRGAEQKKPAPLRVREHPEKGPYVQVDLTPFLPFNTHSERADPQYCRDRITEGANINKSLVTLGIVISALAQNSQMFSSSQSINSVLSEGEGSTVGSQSSSLSGSGRRQCFIPYRDSVLTWLLKDSLGGNSKTIMIATVSPSSSSYNETLSTLRYAAHARNIVNKPRVNEQRNPSPSLSDEREGSFWHDKRALLERYSVDINQNRAGVLIQSLLPHLIALEPDVLSTGVTIYHLREGVTRIGPQDDNLEEPHIGAVITLGGLHKFRFNHPAEAATSDGGLVYNSTEPNSPSSDIRVLGAGCHENENGTAPRQRLEEQQWYIECLREEIQMEQKRAERDLEREQARLRQQHTEIKQWILQEKQRLEAHREKGTLESGVQTDLVLHSGLSNQMTEEEGSAERVPPSPLIGDRKRVVQEELLKHHALRRAENRVRRKRLHYQLEKIARKRHLLEAKRELQRLENELLQGGDEASSADLGYPLKSRARPMTLRRHSFSADLLSRLYPQHTPIFSQVLKRNRSSEFTASLAGFACATKWESDEHLQDQKIRRRSNTMPSRYDQGSSCWASFSDSVKSPIKDASSAKATKLKTASSRLIVKESTSDQDKNCLDSDTKATRKVLPIIKQKSSVKGTKSLSQGGNKGLETIRKVFSHSVGSGIKTALAKVFRKPPSGLRGHRSVKSVNKATSQNKNKTVKDFEQKKEKCSIKPTMSYENLEQLNSLKHKQQRHWRSAEVLTSTKQWVAAQKETVGWAEHVGWEEPNASSDCDSIFSLDSLSSAYATALAEQLQQEECDSSDAESEDSQMSQDSLVMESSGKHVTAKPVLRFNKVPSHLTTSTTQTSCSSQAIGNKEQMRISKDVPAEVFWSLNGSQKLKMENAQGMARESSHMSESRPCSGASNRETENPLALTDAWSSTDAADSPRIIRASGHLIKQDQHTLIESSRCQSSTSLDMSDNTNVSESQSSPRSDSTQDGNTTLEEQNDTFFENTLLLESDLSFIPGQEMDFKALATNEQPCTTHRLCNSTDTNSDGVANPNKPTTQCEPLNPTATEALLINSCSKDGQISTSTSCFPLNSSREDVHVKEEPPSYPMYHDSTDTNLGGVADPNKPATQREPLNPTVTKTLLINSCTKDGHISTSTNCFPVNSSRKDLHVRGEPSSYPMYHDSTDANLNGVADPSKPTTQCEPLNPTVTKTLLINSCSKDGQISASTNCFPVNSSRKDFHVRKEPSSYPVYHDSTDTNLGEVADPNKPTTQRIPLYPTVTKALLINSCSKDVQISASTNCIPVNSSREDLHVREEPSSYPVYHEECSLRNLNLTTGFHVSTCENAADTEVKNSEVAHILDESHSNASTDNGKTTGHCDEEKKYFYTKQCTEMACPTDTNDYALTIKESEKHDVVNRFGRDGEHFGVKLGNEPVSGTCKMNDFVRNMTLPKKSDEDVSDTETAFLHMDQEQSSACSTINAESVKSRSLLENWLTHSTMENSDQDLDEKEAKNDHKTLISKDHINTFRNDSSVCDGGLTQTNCATLKSSKSPEMKHFIDNIKEDRKDADQIVERKTNNRYFQMSDSAINAKISEVVKEHFMSLREDYREDQESDTKKENASLAKLDDLKSKTNKHEFDYRSTQAGHGESNSSHPFSCMSKSENSDSQTESRHSSTMKDHAVLNSTGTVDHTARKEERKVGQENPKCGIVSDSLESVLYCTIEEQSTDKLKTSESVLSCVKETIIDVNTSRENIIVCTKLRKDYADASNPVQRKDCISEGVLEKDNATVLKQLPCMYAQDTLSLKLTNGLDKVKKVNLCILQNAQVVDNKTKQNESGLSSTGMHSYDDKQLTSHEHSRLLNETSCSSSEKCPMKISTPVKFSKCNISQVSLSTEATMKRTVSGVHSKDVADAFQQTMEAQNKKACSNNSSISSMEDYHSTVEGSYPTPEARPLSNLAFYEFGPGKYNGCANQDKTCVKRSLETATISSNCGQDKERHVEQIHNGYSEDLRKDITILDLGQAPKRPQMNSLVKNCDPGKIDKSAQSENQSIYTSNQLEMIVTPQHNDGSIKGTQSFDNQPLKNQEPNMPKNPQSTCMQRREPDKSVEVFHNAKQTHCSQNTKEHYSNRCKSADQGEHVTTANDPKHFVGNGNDERRKGKQKRYRKAHFIAPPSSSTDSTPEVSLDESTTTKSHASRTRPASQANLLPTSQIALSEYKSPPLDEQSIPSPSAISTRLLDAQPGQRYTQHPCTGTPTSMTGVTLHSEAKIETIENQQDHKMQIIEITDSMDDISVCVEDHAQPIEETVSQTRDSAMHFASSDINPFIHSRTTMAVNTTVHKKQAFGSAANISCKHSPLNSSNKNMTRCCSVDNGLNIQDSPFSSHLSAYVNHKGLSSTLSSNEYSRDQISSEPQLKAASYSSSGPNKQTLTALKCDSYNGASEELRHSSGHVDEIVLVYSSEYESQERPRPSRCDHATQTIEVNKDLKRKCRHRRSSTQTPVSKPVNGAPTTWTSLQNMSEHLSDLIHNTSDLLGNIQCMRNGEKPPKYDHPKQCFQVSPGSIYKRDCSTQTSLDIGIQTENAPMSKNAAAHEVNVIVKVIGSDICNVSQLGGDTKILKNKSESEQVFDRIKSLPDLRPKSSKVTESQNFQIPHQKLLSLETIVPNPGAPSLEAFKGNTVGNSCGKSSTSYLGAKRSYMKQEEKQTYHRSVDLRNCFNKQIMLMDRACSPILTVKAARYTQQRQTTQGLTNHKTEGQEKQHSNIYNVPLKGHKTASTSVSSVTYENLSDLSCPYPGPSDDFSNSICPSSNCMKNERNEYSHEVEDRVISKLTIKRSHSQPQRMSLSPPSSTTGVQLASSSDIARQSKMETLERNHHLSAVSHRSSEYIMKRWDHSNQSAVQQQEDDVMSLVPSECNTDVLVSINPLAETSMLKEHHWMPDDLPMHNKFTNWSGINQQPPSTLSKIHRPTGQHFTKLSPSCWQEPPEKTDRRAQEIEKLRKERERVLASVHMDMSPHQLTVELTEAKLHYGQGETDTLLNILKTGTKEASSAWNKQELLNRKSIESLRKEREARLQMCRRARSLSPGKHPIPVNYEEPSQRVSDLPSRRREYLQQLRQEIVETSRVPDPPRREGQCPSDIEILLRDYSRAREEARAEIARARDRLRERTEQEKRRLQQQALSQAVKDDLRFRTRVSNSTLCSGSNLSLSSGPTSGYNSSNTALLKDITSPLIQVNGVSEFKIRTRPPVIPLQTSKAQRRWLSVQDVSLETSVTGYEPESSSTPSSPPFARQRTLSFGSPSSISTSYQDIADCTLASAISEVYLASGGDVRNLLAGKAAAGWRHQGVEKGIQVFHKATSRPSAHGFLGAVELERPLASLWSIVRDHSKTHLYHESIKSAWTRPLDQSTQLVYLLTDVSNCQLKQPRDFCCLSTESKQDDMWVLAMQSVFEETLPRPSMDTIRGEILPSAWILQPSQRNGREVVTVVYLLQVDLGSPSLAPRLLNTVSRKQAAVIADLDSFFSL</sequence>
<evidence type="ECO:0000256" key="1">
    <source>
        <dbReference type="ARBA" id="ARBA00022741"/>
    </source>
</evidence>
<feature type="region of interest" description="Disordered" evidence="5">
    <location>
        <begin position="2820"/>
        <end position="2848"/>
    </location>
</feature>
<evidence type="ECO:0000256" key="2">
    <source>
        <dbReference type="ARBA" id="ARBA00022840"/>
    </source>
</evidence>
<feature type="region of interest" description="Disordered" evidence="5">
    <location>
        <begin position="2054"/>
        <end position="2091"/>
    </location>
</feature>
<evidence type="ECO:0000313" key="9">
    <source>
        <dbReference type="Proteomes" id="UP000830375"/>
    </source>
</evidence>
<gene>
    <name evidence="8" type="ORF">H4Q32_011268</name>
</gene>
<feature type="region of interest" description="Disordered" evidence="5">
    <location>
        <begin position="2104"/>
        <end position="2197"/>
    </location>
</feature>
<feature type="domain" description="Kinesin motor" evidence="6">
    <location>
        <begin position="1"/>
        <end position="176"/>
    </location>
</feature>
<dbReference type="InterPro" id="IPR027417">
    <property type="entry name" value="P-loop_NTPase"/>
</dbReference>
<feature type="region of interest" description="Disordered" evidence="5">
    <location>
        <begin position="2476"/>
        <end position="2497"/>
    </location>
</feature>
<evidence type="ECO:0000256" key="5">
    <source>
        <dbReference type="SAM" id="MobiDB-lite"/>
    </source>
</evidence>
<dbReference type="PANTHER" id="PTHR47117">
    <property type="entry name" value="STAR-RELATED LIPID TRANSFER PROTEIN 9"/>
    <property type="match status" value="1"/>
</dbReference>
<evidence type="ECO:0000313" key="8">
    <source>
        <dbReference type="EMBL" id="KAI2654528.1"/>
    </source>
</evidence>
<feature type="compositionally biased region" description="Polar residues" evidence="5">
    <location>
        <begin position="691"/>
        <end position="702"/>
    </location>
</feature>
<dbReference type="Proteomes" id="UP000830375">
    <property type="component" value="Unassembled WGS sequence"/>
</dbReference>
<dbReference type="PROSITE" id="PS50848">
    <property type="entry name" value="START"/>
    <property type="match status" value="1"/>
</dbReference>
<feature type="region of interest" description="Disordered" evidence="5">
    <location>
        <begin position="3258"/>
        <end position="3279"/>
    </location>
</feature>
<evidence type="ECO:0000259" key="6">
    <source>
        <dbReference type="PROSITE" id="PS50067"/>
    </source>
</evidence>
<dbReference type="PANTHER" id="PTHR47117:SF1">
    <property type="entry name" value="STAR-RELATED LIPID TRANSFER PROTEIN 9"/>
    <property type="match status" value="1"/>
</dbReference>
<feature type="compositionally biased region" description="Polar residues" evidence="5">
    <location>
        <begin position="949"/>
        <end position="987"/>
    </location>
</feature>
<feature type="coiled-coil region" evidence="4">
    <location>
        <begin position="335"/>
        <end position="366"/>
    </location>
</feature>
<feature type="region of interest" description="Disordered" evidence="5">
    <location>
        <begin position="1631"/>
        <end position="1694"/>
    </location>
</feature>
<dbReference type="SUPFAM" id="SSF52540">
    <property type="entry name" value="P-loop containing nucleoside triphosphate hydrolases"/>
    <property type="match status" value="1"/>
</dbReference>
<keyword evidence="9" id="KW-1185">Reference proteome</keyword>
<dbReference type="InterPro" id="IPR036961">
    <property type="entry name" value="Kinesin_motor_dom_sf"/>
</dbReference>
<feature type="domain" description="START" evidence="7">
    <location>
        <begin position="3365"/>
        <end position="3488"/>
    </location>
</feature>
<keyword evidence="1" id="KW-0547">Nucleotide-binding</keyword>
<dbReference type="Gene3D" id="3.30.530.20">
    <property type="match status" value="1"/>
</dbReference>
<feature type="compositionally biased region" description="Polar residues" evidence="5">
    <location>
        <begin position="1631"/>
        <end position="1658"/>
    </location>
</feature>
<feature type="compositionally biased region" description="Basic and acidic residues" evidence="5">
    <location>
        <begin position="2110"/>
        <end position="2125"/>
    </location>
</feature>
<keyword evidence="4" id="KW-0175">Coiled coil</keyword>
<feature type="compositionally biased region" description="Low complexity" evidence="5">
    <location>
        <begin position="101"/>
        <end position="120"/>
    </location>
</feature>
<feature type="compositionally biased region" description="Basic and acidic residues" evidence="5">
    <location>
        <begin position="1681"/>
        <end position="1691"/>
    </location>
</feature>
<evidence type="ECO:0000259" key="7">
    <source>
        <dbReference type="PROSITE" id="PS50848"/>
    </source>
</evidence>
<dbReference type="PROSITE" id="PS50067">
    <property type="entry name" value="KINESIN_MOTOR_2"/>
    <property type="match status" value="1"/>
</dbReference>
<dbReference type="InterPro" id="IPR002913">
    <property type="entry name" value="START_lipid-bd_dom"/>
</dbReference>
<feature type="region of interest" description="Disordered" evidence="5">
    <location>
        <begin position="2391"/>
        <end position="2413"/>
    </location>
</feature>
<dbReference type="Gene3D" id="3.40.850.10">
    <property type="entry name" value="Kinesin motor domain"/>
    <property type="match status" value="1"/>
</dbReference>
<name>A0ABQ8LV64_LABRO</name>
<protein>
    <submittedName>
        <fullName evidence="8">StAR-related lipid transfer protein 9</fullName>
    </submittedName>
</protein>
<dbReference type="EMBL" id="JACTAM010000017">
    <property type="protein sequence ID" value="KAI2654528.1"/>
    <property type="molecule type" value="Genomic_DNA"/>
</dbReference>
<comment type="similarity">
    <text evidence="3">Belongs to the TRAFAC class myosin-kinesin ATPase superfamily. Kinesin family.</text>
</comment>
<feature type="compositionally biased region" description="Basic and acidic residues" evidence="5">
    <location>
        <begin position="1604"/>
        <end position="1618"/>
    </location>
</feature>
<feature type="compositionally biased region" description="Polar residues" evidence="5">
    <location>
        <begin position="2054"/>
        <end position="2086"/>
    </location>
</feature>
<dbReference type="SUPFAM" id="SSF55961">
    <property type="entry name" value="Bet v1-like"/>
    <property type="match status" value="1"/>
</dbReference>
<feature type="compositionally biased region" description="Polar residues" evidence="5">
    <location>
        <begin position="2161"/>
        <end position="2197"/>
    </location>
</feature>
<dbReference type="InterPro" id="IPR023393">
    <property type="entry name" value="START-like_dom_sf"/>
</dbReference>
<feature type="compositionally biased region" description="Polar residues" evidence="5">
    <location>
        <begin position="2825"/>
        <end position="2848"/>
    </location>
</feature>
<dbReference type="Pfam" id="PF00225">
    <property type="entry name" value="Kinesin"/>
    <property type="match status" value="1"/>
</dbReference>
<feature type="coiled-coil region" evidence="4">
    <location>
        <begin position="3130"/>
        <end position="3165"/>
    </location>
</feature>
<proteinExistence type="inferred from homology"/>
<feature type="region of interest" description="Disordered" evidence="5">
    <location>
        <begin position="3070"/>
        <end position="3092"/>
    </location>
</feature>
<dbReference type="SMART" id="SM00129">
    <property type="entry name" value="KISc"/>
    <property type="match status" value="1"/>
</dbReference>
<feature type="compositionally biased region" description="Basic and acidic residues" evidence="5">
    <location>
        <begin position="1659"/>
        <end position="1671"/>
    </location>
</feature>
<comment type="caution">
    <text evidence="3">Lacks conserved residue(s) required for the propagation of feature annotation.</text>
</comment>
<dbReference type="InterPro" id="IPR001752">
    <property type="entry name" value="Kinesin_motor_dom"/>
</dbReference>
<feature type="region of interest" description="Disordered" evidence="5">
    <location>
        <begin position="887"/>
        <end position="915"/>
    </location>
</feature>
<accession>A0ABQ8LV64</accession>
<feature type="region of interest" description="Disordered" evidence="5">
    <location>
        <begin position="680"/>
        <end position="704"/>
    </location>
</feature>